<dbReference type="InterPro" id="IPR003754">
    <property type="entry name" value="4pyrrol_synth_uPrphyn_synth"/>
</dbReference>
<evidence type="ECO:0000256" key="5">
    <source>
        <dbReference type="ARBA" id="ARBA00023244"/>
    </source>
</evidence>
<evidence type="ECO:0000256" key="6">
    <source>
        <dbReference type="ARBA" id="ARBA00037589"/>
    </source>
</evidence>
<dbReference type="Pfam" id="PF02602">
    <property type="entry name" value="HEM4"/>
    <property type="match status" value="1"/>
</dbReference>
<comment type="pathway">
    <text evidence="1 9">Porphyrin-containing compound metabolism; protoporphyrin-IX biosynthesis; coproporphyrinogen-III from 5-aminolevulinate: step 3/4.</text>
</comment>
<dbReference type="PANTHER" id="PTHR38042:SF1">
    <property type="entry name" value="UROPORPHYRINOGEN-III SYNTHASE, CHLOROPLASTIC"/>
    <property type="match status" value="1"/>
</dbReference>
<protein>
    <recommendedName>
        <fullName evidence="7 9">Uroporphyrinogen-III synthase</fullName>
        <ecNumber evidence="3 9">4.2.1.75</ecNumber>
    </recommendedName>
</protein>
<evidence type="ECO:0000256" key="4">
    <source>
        <dbReference type="ARBA" id="ARBA00023239"/>
    </source>
</evidence>
<evidence type="ECO:0000259" key="10">
    <source>
        <dbReference type="Pfam" id="PF02602"/>
    </source>
</evidence>
<dbReference type="EC" id="4.2.1.75" evidence="3 9"/>
<evidence type="ECO:0000256" key="8">
    <source>
        <dbReference type="ARBA" id="ARBA00048617"/>
    </source>
</evidence>
<dbReference type="CDD" id="cd06578">
    <property type="entry name" value="HemD"/>
    <property type="match status" value="1"/>
</dbReference>
<dbReference type="RefSeq" id="WP_386759657.1">
    <property type="nucleotide sequence ID" value="NZ_JBHRXK010000006.1"/>
</dbReference>
<comment type="similarity">
    <text evidence="2 9">Belongs to the uroporphyrinogen-III synthase family.</text>
</comment>
<gene>
    <name evidence="11" type="ORF">ACFOLC_12835</name>
</gene>
<evidence type="ECO:0000256" key="7">
    <source>
        <dbReference type="ARBA" id="ARBA00040167"/>
    </source>
</evidence>
<dbReference type="GO" id="GO:0004852">
    <property type="term" value="F:uroporphyrinogen-III synthase activity"/>
    <property type="evidence" value="ECO:0007669"/>
    <property type="project" value="UniProtKB-EC"/>
</dbReference>
<keyword evidence="5 9" id="KW-0627">Porphyrin biosynthesis</keyword>
<comment type="caution">
    <text evidence="11">The sequence shown here is derived from an EMBL/GenBank/DDBJ whole genome shotgun (WGS) entry which is preliminary data.</text>
</comment>
<proteinExistence type="inferred from homology"/>
<evidence type="ECO:0000256" key="3">
    <source>
        <dbReference type="ARBA" id="ARBA00013109"/>
    </source>
</evidence>
<sequence length="253" mass="26461">MHAGTPPRRPGWYVISLRPRGEHAALRRGAARRGGGLIALSPWRLQVRDDDRTRAALRAALAAPRVLFTSPTAVRAAQALQPLRRRAGQRWFAVGAGSAAALHRAGIDAVQAPARMDSEGLLALPDLADLRDSTLGFVSAPGGRGLLVPTLQARGARVLRADVYDRVPVPPSPRAVAQLRALVAPATLALSSGEALQVVLAALPTDAAAALRQARVVAASQRLAALAREHGFGEVVIASGPRPRDLLAAAGRP</sequence>
<reference evidence="12" key="1">
    <citation type="journal article" date="2019" name="Int. J. Syst. Evol. Microbiol.">
        <title>The Global Catalogue of Microorganisms (GCM) 10K type strain sequencing project: providing services to taxonomists for standard genome sequencing and annotation.</title>
        <authorList>
            <consortium name="The Broad Institute Genomics Platform"/>
            <consortium name="The Broad Institute Genome Sequencing Center for Infectious Disease"/>
            <person name="Wu L."/>
            <person name="Ma J."/>
        </authorList>
    </citation>
    <scope>NUCLEOTIDE SEQUENCE [LARGE SCALE GENOMIC DNA]</scope>
    <source>
        <strain evidence="12">KCTC 42875</strain>
    </source>
</reference>
<evidence type="ECO:0000256" key="1">
    <source>
        <dbReference type="ARBA" id="ARBA00004772"/>
    </source>
</evidence>
<feature type="domain" description="Tetrapyrrole biosynthesis uroporphyrinogen III synthase" evidence="10">
    <location>
        <begin position="36"/>
        <end position="247"/>
    </location>
</feature>
<dbReference type="InterPro" id="IPR036108">
    <property type="entry name" value="4pyrrol_syn_uPrphyn_synt_sf"/>
</dbReference>
<evidence type="ECO:0000313" key="11">
    <source>
        <dbReference type="EMBL" id="MFC3551888.1"/>
    </source>
</evidence>
<dbReference type="InterPro" id="IPR039793">
    <property type="entry name" value="UROS/Hem4"/>
</dbReference>
<evidence type="ECO:0000313" key="12">
    <source>
        <dbReference type="Proteomes" id="UP001595740"/>
    </source>
</evidence>
<dbReference type="SUPFAM" id="SSF69618">
    <property type="entry name" value="HemD-like"/>
    <property type="match status" value="1"/>
</dbReference>
<keyword evidence="12" id="KW-1185">Reference proteome</keyword>
<organism evidence="11 12">
    <name type="scientific">Lysobacter cavernae</name>
    <dbReference type="NCBI Taxonomy" id="1685901"/>
    <lineage>
        <taxon>Bacteria</taxon>
        <taxon>Pseudomonadati</taxon>
        <taxon>Pseudomonadota</taxon>
        <taxon>Gammaproteobacteria</taxon>
        <taxon>Lysobacterales</taxon>
        <taxon>Lysobacteraceae</taxon>
        <taxon>Lysobacter</taxon>
    </lineage>
</organism>
<evidence type="ECO:0000256" key="2">
    <source>
        <dbReference type="ARBA" id="ARBA00008133"/>
    </source>
</evidence>
<comment type="catalytic activity">
    <reaction evidence="8 9">
        <text>hydroxymethylbilane = uroporphyrinogen III + H2O</text>
        <dbReference type="Rhea" id="RHEA:18965"/>
        <dbReference type="ChEBI" id="CHEBI:15377"/>
        <dbReference type="ChEBI" id="CHEBI:57308"/>
        <dbReference type="ChEBI" id="CHEBI:57845"/>
        <dbReference type="EC" id="4.2.1.75"/>
    </reaction>
</comment>
<comment type="function">
    <text evidence="6 9">Catalyzes cyclization of the linear tetrapyrrole, hydroxymethylbilane, to the macrocyclic uroporphyrinogen III.</text>
</comment>
<accession>A0ABV7RSY1</accession>
<dbReference type="EMBL" id="JBHRXK010000006">
    <property type="protein sequence ID" value="MFC3551888.1"/>
    <property type="molecule type" value="Genomic_DNA"/>
</dbReference>
<dbReference type="Gene3D" id="3.40.50.10090">
    <property type="match status" value="2"/>
</dbReference>
<dbReference type="PANTHER" id="PTHR38042">
    <property type="entry name" value="UROPORPHYRINOGEN-III SYNTHASE, CHLOROPLASTIC"/>
    <property type="match status" value="1"/>
</dbReference>
<dbReference type="Proteomes" id="UP001595740">
    <property type="component" value="Unassembled WGS sequence"/>
</dbReference>
<name>A0ABV7RSY1_9GAMM</name>
<evidence type="ECO:0000256" key="9">
    <source>
        <dbReference type="RuleBase" id="RU366031"/>
    </source>
</evidence>
<keyword evidence="4 9" id="KW-0456">Lyase</keyword>